<evidence type="ECO:0000256" key="5">
    <source>
        <dbReference type="ARBA" id="ARBA00022737"/>
    </source>
</evidence>
<evidence type="ECO:0000256" key="3">
    <source>
        <dbReference type="ARBA" id="ARBA00022448"/>
    </source>
</evidence>
<feature type="repeat" description="HEAT" evidence="9">
    <location>
        <begin position="412"/>
        <end position="449"/>
    </location>
</feature>
<dbReference type="GO" id="GO:0005634">
    <property type="term" value="C:nucleus"/>
    <property type="evidence" value="ECO:0007669"/>
    <property type="project" value="UniProtKB-ARBA"/>
</dbReference>
<dbReference type="InterPro" id="IPR016024">
    <property type="entry name" value="ARM-type_fold"/>
</dbReference>
<keyword evidence="5" id="KW-0677">Repeat</keyword>
<evidence type="ECO:0000313" key="12">
    <source>
        <dbReference type="Proteomes" id="UP000799776"/>
    </source>
</evidence>
<comment type="subcellular location">
    <subcellularLocation>
        <location evidence="1">Cytoplasm</location>
    </subcellularLocation>
</comment>
<dbReference type="SMART" id="SM00913">
    <property type="entry name" value="IBN_N"/>
    <property type="match status" value="1"/>
</dbReference>
<dbReference type="InterPro" id="IPR021133">
    <property type="entry name" value="HEAT_type_2"/>
</dbReference>
<reference evidence="11" key="1">
    <citation type="journal article" date="2020" name="Stud. Mycol.">
        <title>101 Dothideomycetes genomes: a test case for predicting lifestyles and emergence of pathogens.</title>
        <authorList>
            <person name="Haridas S."/>
            <person name="Albert R."/>
            <person name="Binder M."/>
            <person name="Bloem J."/>
            <person name="Labutti K."/>
            <person name="Salamov A."/>
            <person name="Andreopoulos B."/>
            <person name="Baker S."/>
            <person name="Barry K."/>
            <person name="Bills G."/>
            <person name="Bluhm B."/>
            <person name="Cannon C."/>
            <person name="Castanera R."/>
            <person name="Culley D."/>
            <person name="Daum C."/>
            <person name="Ezra D."/>
            <person name="Gonzalez J."/>
            <person name="Henrissat B."/>
            <person name="Kuo A."/>
            <person name="Liang C."/>
            <person name="Lipzen A."/>
            <person name="Lutzoni F."/>
            <person name="Magnuson J."/>
            <person name="Mondo S."/>
            <person name="Nolan M."/>
            <person name="Ohm R."/>
            <person name="Pangilinan J."/>
            <person name="Park H.-J."/>
            <person name="Ramirez L."/>
            <person name="Alfaro M."/>
            <person name="Sun H."/>
            <person name="Tritt A."/>
            <person name="Yoshinaga Y."/>
            <person name="Zwiers L.-H."/>
            <person name="Turgeon B."/>
            <person name="Goodwin S."/>
            <person name="Spatafora J."/>
            <person name="Crous P."/>
            <person name="Grigoriev I."/>
        </authorList>
    </citation>
    <scope>NUCLEOTIDE SEQUENCE</scope>
    <source>
        <strain evidence="11">CBS 121410</strain>
    </source>
</reference>
<evidence type="ECO:0000256" key="6">
    <source>
        <dbReference type="ARBA" id="ARBA00022927"/>
    </source>
</evidence>
<proteinExistence type="inferred from homology"/>
<dbReference type="Pfam" id="PF03810">
    <property type="entry name" value="IBN_N"/>
    <property type="match status" value="1"/>
</dbReference>
<dbReference type="InterPro" id="IPR058584">
    <property type="entry name" value="IMB1_TNPO1-like_TPR"/>
</dbReference>
<organism evidence="11 12">
    <name type="scientific">Saccharata proteae CBS 121410</name>
    <dbReference type="NCBI Taxonomy" id="1314787"/>
    <lineage>
        <taxon>Eukaryota</taxon>
        <taxon>Fungi</taxon>
        <taxon>Dikarya</taxon>
        <taxon>Ascomycota</taxon>
        <taxon>Pezizomycotina</taxon>
        <taxon>Dothideomycetes</taxon>
        <taxon>Dothideomycetes incertae sedis</taxon>
        <taxon>Botryosphaeriales</taxon>
        <taxon>Saccharataceae</taxon>
        <taxon>Saccharata</taxon>
    </lineage>
</organism>
<evidence type="ECO:0000256" key="9">
    <source>
        <dbReference type="PROSITE-ProRule" id="PRU00103"/>
    </source>
</evidence>
<dbReference type="InterPro" id="IPR001494">
    <property type="entry name" value="Importin-beta_N"/>
</dbReference>
<protein>
    <recommendedName>
        <fullName evidence="7">Importin-95</fullName>
    </recommendedName>
    <alternativeName>
        <fullName evidence="8">Karyopherin-95</fullName>
    </alternativeName>
</protein>
<dbReference type="EMBL" id="ML978736">
    <property type="protein sequence ID" value="KAF2084877.1"/>
    <property type="molecule type" value="Genomic_DNA"/>
</dbReference>
<evidence type="ECO:0000259" key="10">
    <source>
        <dbReference type="PROSITE" id="PS50166"/>
    </source>
</evidence>
<dbReference type="FunFam" id="1.25.10.10:FF:000027">
    <property type="entry name" value="Importin subunit beta-1"/>
    <property type="match status" value="1"/>
</dbReference>
<keyword evidence="12" id="KW-1185">Reference proteome</keyword>
<dbReference type="InterPro" id="IPR040122">
    <property type="entry name" value="Importin_beta"/>
</dbReference>
<comment type="caution">
    <text evidence="11">The sequence shown here is derived from an EMBL/GenBank/DDBJ whole genome shotgun (WGS) entry which is preliminary data.</text>
</comment>
<evidence type="ECO:0000256" key="4">
    <source>
        <dbReference type="ARBA" id="ARBA00022490"/>
    </source>
</evidence>
<keyword evidence="3" id="KW-0813">Transport</keyword>
<dbReference type="SUPFAM" id="SSF48371">
    <property type="entry name" value="ARM repeat"/>
    <property type="match status" value="1"/>
</dbReference>
<dbReference type="Pfam" id="PF25574">
    <property type="entry name" value="TPR_IMB1"/>
    <property type="match status" value="1"/>
</dbReference>
<name>A0A9P4HQ36_9PEZI</name>
<evidence type="ECO:0000256" key="2">
    <source>
        <dbReference type="ARBA" id="ARBA00010907"/>
    </source>
</evidence>
<keyword evidence="6" id="KW-0653">Protein transport</keyword>
<dbReference type="GO" id="GO:0006606">
    <property type="term" value="P:protein import into nucleus"/>
    <property type="evidence" value="ECO:0007669"/>
    <property type="project" value="InterPro"/>
</dbReference>
<dbReference type="GO" id="GO:0005737">
    <property type="term" value="C:cytoplasm"/>
    <property type="evidence" value="ECO:0007669"/>
    <property type="project" value="UniProtKB-SubCell"/>
</dbReference>
<keyword evidence="4" id="KW-0963">Cytoplasm</keyword>
<comment type="similarity">
    <text evidence="2">Belongs to the importin beta family. Importin beta-1 subfamily.</text>
</comment>
<accession>A0A9P4HQ36</accession>
<sequence>MDVNQVLEGTLSPDTQIRTNAEQQLTQAAEADFSGYVTTLAAELANEQAQPSVRTAAGLALKNSFSAREYTRLREVQQRWLTQVDTQVKQHVKALSLQTLSSQNSRAGNAAAQFIASIAAIEIPHNQWPELMGVLVDNVGKGADHQKQASLTAIGFICDTEDQELRESLAGHSNAILTAVVQGARKEETNGDVRVAAITALSDSLEFVRTNFENEGERNYIMQVVCEATQADDSRIQQGAYGCLNRIMGLYYDKMSFYMEKALFGLTIQGMKSDEEDVAKLAVEFWCTVCEEEISIEDDNTQANAEGSTELRSYFNFARVATQEVIPVLLDLLAKQDEDATDDEYNVSRAAYQCLTLWAQCVGSAVVPAVLPFVEKNLRSEDWHYRDAAVSAFGAIMEGPDETILEPLVKQALPVLIAMVNDSALTVRDSAAFTLGRICETCGDAIDPNANLPDLIAALFSGLSSHPNMATSSCWALMNLAERFSGEPGSQTNPISPHFEASITHLLQLTERPDTNGTLRTAAYEVMSMFVRDCAQDCTPAVGRLLGVTLERLEKTVPLQQQVVSIEDRMTLEEMQISLTSVVMQIIGRFEQEIKPQADRIMTVLLQLLSTLGNKSSVPETVFMAISSLAQALDEDFLTYMDAFAPFLYNALGNQEDPATCATAIGVASDIVRSCGSKIQPYCDTLMNYLLTNLRSATLGQQCKPAILQSFGDIANAIEGAFETYLPVVAQVLIQASQINFSSDTSFEMLDYIVSLREGIMDAWDGAIVAMKDGGKQQVIQPYVEAIFALLHTVYTDPNRTEGLMRSSMGVIGDLADAFPEGTFSEMFRSDWVAAMAKETRSNRDFSSRTVDTARWAREQIKRQTGGVAGTLA</sequence>
<evidence type="ECO:0000313" key="11">
    <source>
        <dbReference type="EMBL" id="KAF2084877.1"/>
    </source>
</evidence>
<dbReference type="OrthoDB" id="10263328at2759"/>
<dbReference type="GO" id="GO:0031267">
    <property type="term" value="F:small GTPase binding"/>
    <property type="evidence" value="ECO:0007669"/>
    <property type="project" value="InterPro"/>
</dbReference>
<evidence type="ECO:0000256" key="8">
    <source>
        <dbReference type="ARBA" id="ARBA00083566"/>
    </source>
</evidence>
<dbReference type="Pfam" id="PF13513">
    <property type="entry name" value="HEAT_EZ"/>
    <property type="match status" value="1"/>
</dbReference>
<evidence type="ECO:0000256" key="7">
    <source>
        <dbReference type="ARBA" id="ARBA00079884"/>
    </source>
</evidence>
<dbReference type="Proteomes" id="UP000799776">
    <property type="component" value="Unassembled WGS sequence"/>
</dbReference>
<dbReference type="PROSITE" id="PS50166">
    <property type="entry name" value="IMPORTIN_B_NT"/>
    <property type="match status" value="1"/>
</dbReference>
<dbReference type="PANTHER" id="PTHR10527">
    <property type="entry name" value="IMPORTIN BETA"/>
    <property type="match status" value="1"/>
</dbReference>
<dbReference type="AlphaFoldDB" id="A0A9P4HQ36"/>
<dbReference type="InterPro" id="IPR011989">
    <property type="entry name" value="ARM-like"/>
</dbReference>
<feature type="domain" description="Importin N-terminal" evidence="10">
    <location>
        <begin position="21"/>
        <end position="102"/>
    </location>
</feature>
<gene>
    <name evidence="11" type="ORF">K490DRAFT_75528</name>
</gene>
<dbReference type="Gene3D" id="1.25.10.10">
    <property type="entry name" value="Leucine-rich Repeat Variant"/>
    <property type="match status" value="1"/>
</dbReference>
<dbReference type="PROSITE" id="PS50077">
    <property type="entry name" value="HEAT_REPEAT"/>
    <property type="match status" value="1"/>
</dbReference>
<evidence type="ECO:0000256" key="1">
    <source>
        <dbReference type="ARBA" id="ARBA00004496"/>
    </source>
</evidence>